<organism evidence="2 3">
    <name type="scientific">Shewanella submarina</name>
    <dbReference type="NCBI Taxonomy" id="2016376"/>
    <lineage>
        <taxon>Bacteria</taxon>
        <taxon>Pseudomonadati</taxon>
        <taxon>Pseudomonadota</taxon>
        <taxon>Gammaproteobacteria</taxon>
        <taxon>Alteromonadales</taxon>
        <taxon>Shewanellaceae</taxon>
        <taxon>Shewanella</taxon>
    </lineage>
</organism>
<dbReference type="InterPro" id="IPR003615">
    <property type="entry name" value="HNH_nuc"/>
</dbReference>
<dbReference type="Proteomes" id="UP001595621">
    <property type="component" value="Unassembled WGS sequence"/>
</dbReference>
<dbReference type="InterPro" id="IPR002711">
    <property type="entry name" value="HNH"/>
</dbReference>
<proteinExistence type="predicted"/>
<keyword evidence="2" id="KW-0540">Nuclease</keyword>
<dbReference type="RefSeq" id="WP_248937597.1">
    <property type="nucleotide sequence ID" value="NZ_JAKILF010000011.1"/>
</dbReference>
<evidence type="ECO:0000313" key="2">
    <source>
        <dbReference type="EMBL" id="MFC3141018.1"/>
    </source>
</evidence>
<keyword evidence="2" id="KW-0378">Hydrolase</keyword>
<dbReference type="Pfam" id="PF01844">
    <property type="entry name" value="HNH"/>
    <property type="match status" value="1"/>
</dbReference>
<keyword evidence="2" id="KW-0255">Endonuclease</keyword>
<reference evidence="3" key="1">
    <citation type="journal article" date="2019" name="Int. J. Syst. Evol. Microbiol.">
        <title>The Global Catalogue of Microorganisms (GCM) 10K type strain sequencing project: providing services to taxonomists for standard genome sequencing and annotation.</title>
        <authorList>
            <consortium name="The Broad Institute Genomics Platform"/>
            <consortium name="The Broad Institute Genome Sequencing Center for Infectious Disease"/>
            <person name="Wu L."/>
            <person name="Ma J."/>
        </authorList>
    </citation>
    <scope>NUCLEOTIDE SEQUENCE [LARGE SCALE GENOMIC DNA]</scope>
    <source>
        <strain evidence="3">KCTC 52277</strain>
    </source>
</reference>
<comment type="caution">
    <text evidence="2">The sequence shown here is derived from an EMBL/GenBank/DDBJ whole genome shotgun (WGS) entry which is preliminary data.</text>
</comment>
<sequence>MTPATAEHQLAFISYLQRIFVEGDFVATYKFALLHAIADICISRSVELEQGSEVDLITLDELADKFIELYWRHSLPYGIGQNEAQILKQSTGKQAGMLQLLGGLRQDGVNSLNGIKVHGSISALHRKAKQIIKDGPLWRLQILAGKAECFMYPHDGGSSIRLNPGIMFCMRRFYDLVISLARTHWVQKIRDLKDNQHLIGQDAGLNEFLFGSDRQPLTSLAPTLTEIQHGNCFYCGKPIKSQGEVDHFIPWSRYPVDLGHNFVLAHRSCNNNKRAFLAAEVHRDAWYEQNIIEHGKLLLDAFSPLMTVDVERSVAITTWAYQQAASDGSQLWLGIDKFVDFNNNKHALAS</sequence>
<feature type="domain" description="HNH nuclease" evidence="1">
    <location>
        <begin position="220"/>
        <end position="271"/>
    </location>
</feature>
<dbReference type="CDD" id="cd00085">
    <property type="entry name" value="HNHc"/>
    <property type="match status" value="1"/>
</dbReference>
<dbReference type="Gene3D" id="1.10.30.50">
    <property type="match status" value="1"/>
</dbReference>
<gene>
    <name evidence="2" type="ORF">ACFOE0_22960</name>
</gene>
<dbReference type="EMBL" id="JBHRTD010000023">
    <property type="protein sequence ID" value="MFC3141018.1"/>
    <property type="molecule type" value="Genomic_DNA"/>
</dbReference>
<evidence type="ECO:0000259" key="1">
    <source>
        <dbReference type="SMART" id="SM00507"/>
    </source>
</evidence>
<dbReference type="GO" id="GO:0004519">
    <property type="term" value="F:endonuclease activity"/>
    <property type="evidence" value="ECO:0007669"/>
    <property type="project" value="UniProtKB-KW"/>
</dbReference>
<evidence type="ECO:0000313" key="3">
    <source>
        <dbReference type="Proteomes" id="UP001595621"/>
    </source>
</evidence>
<keyword evidence="3" id="KW-1185">Reference proteome</keyword>
<name>A0ABV7GHH5_9GAMM</name>
<accession>A0ABV7GHH5</accession>
<dbReference type="SMART" id="SM00507">
    <property type="entry name" value="HNHc"/>
    <property type="match status" value="1"/>
</dbReference>
<protein>
    <submittedName>
        <fullName evidence="2">HNH endonuclease</fullName>
    </submittedName>
</protein>